<dbReference type="SUPFAM" id="SSF52309">
    <property type="entry name" value="N-(deoxy)ribosyltransferase-like"/>
    <property type="match status" value="1"/>
</dbReference>
<evidence type="ECO:0000313" key="1">
    <source>
        <dbReference type="EMBL" id="MFC1852217.1"/>
    </source>
</evidence>
<comment type="caution">
    <text evidence="1">The sequence shown here is derived from an EMBL/GenBank/DDBJ whole genome shotgun (WGS) entry which is preliminary data.</text>
</comment>
<dbReference type="Pfam" id="PF05014">
    <property type="entry name" value="Nuc_deoxyrib_tr"/>
    <property type="match status" value="1"/>
</dbReference>
<accession>A0ABV6Z179</accession>
<proteinExistence type="predicted"/>
<organism evidence="1 2">
    <name type="scientific">candidate division CSSED10-310 bacterium</name>
    <dbReference type="NCBI Taxonomy" id="2855610"/>
    <lineage>
        <taxon>Bacteria</taxon>
        <taxon>Bacteria division CSSED10-310</taxon>
    </lineage>
</organism>
<dbReference type="Proteomes" id="UP001594351">
    <property type="component" value="Unassembled WGS sequence"/>
</dbReference>
<dbReference type="EMBL" id="JBHPBY010000283">
    <property type="protein sequence ID" value="MFC1852217.1"/>
    <property type="molecule type" value="Genomic_DNA"/>
</dbReference>
<dbReference type="Gene3D" id="3.40.50.450">
    <property type="match status" value="1"/>
</dbReference>
<sequence length="229" mass="25788">MSNSNKNMTPDYVYCSGPLFCPEERGGMLAMAHVLEEAGYGTFLPQRDGIEALVMKYVNSPLNINIFKSRNFIDRAIFALDVYQIMARCDYLVFNMNGRVPDEGGVVETALAYAAGKPIVLYKNDARSVFKGRDNSMLIGLSYSNLVRDLKRIPDELKRVSNVLEKLGKLPDQGVHGPPAMRNTINLGQKIWQIMESMKFQHHKKKSGSDLVEEISLLCENHPEIMVQD</sequence>
<reference evidence="1 2" key="1">
    <citation type="submission" date="2024-09" db="EMBL/GenBank/DDBJ databases">
        <title>Laminarin stimulates single cell rates of sulfate reduction while oxygen inhibits transcriptomic activity in coastal marine sediment.</title>
        <authorList>
            <person name="Lindsay M."/>
            <person name="Orcutt B."/>
            <person name="Emerson D."/>
            <person name="Stepanauskas R."/>
            <person name="D'Angelo T."/>
        </authorList>
    </citation>
    <scope>NUCLEOTIDE SEQUENCE [LARGE SCALE GENOMIC DNA]</scope>
    <source>
        <strain evidence="1">SAG AM-311-K15</strain>
    </source>
</reference>
<evidence type="ECO:0000313" key="2">
    <source>
        <dbReference type="Proteomes" id="UP001594351"/>
    </source>
</evidence>
<dbReference type="InterPro" id="IPR007710">
    <property type="entry name" value="Nucleoside_deoxyribTrfase"/>
</dbReference>
<protein>
    <submittedName>
        <fullName evidence="1">Nucleoside 2-deoxyribosyltransferase</fullName>
    </submittedName>
</protein>
<gene>
    <name evidence="1" type="ORF">ACFL27_18635</name>
</gene>
<name>A0ABV6Z179_UNCC1</name>
<keyword evidence="2" id="KW-1185">Reference proteome</keyword>